<comment type="caution">
    <text evidence="1">The sequence shown here is derived from an EMBL/GenBank/DDBJ whole genome shotgun (WGS) entry which is preliminary data.</text>
</comment>
<dbReference type="Proteomes" id="UP001597469">
    <property type="component" value="Unassembled WGS sequence"/>
</dbReference>
<accession>A0ABW5M6F6</accession>
<gene>
    <name evidence="1" type="ORF">ACFSUS_14835</name>
</gene>
<dbReference type="Pfam" id="PF01112">
    <property type="entry name" value="Asparaginase_2"/>
    <property type="match status" value="1"/>
</dbReference>
<evidence type="ECO:0000313" key="1">
    <source>
        <dbReference type="EMBL" id="MFD2571916.1"/>
    </source>
</evidence>
<dbReference type="RefSeq" id="WP_381523859.1">
    <property type="nucleotide sequence ID" value="NZ_JBHULN010000008.1"/>
</dbReference>
<protein>
    <submittedName>
        <fullName evidence="1">Isoaspartyl peptidase/L-asparaginase family protein</fullName>
    </submittedName>
</protein>
<dbReference type="InterPro" id="IPR000246">
    <property type="entry name" value="Peptidase_T2"/>
</dbReference>
<keyword evidence="2" id="KW-1185">Reference proteome</keyword>
<dbReference type="PANTHER" id="PTHR10188">
    <property type="entry name" value="L-ASPARAGINASE"/>
    <property type="match status" value="1"/>
</dbReference>
<proteinExistence type="predicted"/>
<dbReference type="PANTHER" id="PTHR10188:SF6">
    <property type="entry name" value="N(4)-(BETA-N-ACETYLGLUCOSAMINYL)-L-ASPARAGINASE"/>
    <property type="match status" value="1"/>
</dbReference>
<name>A0ABW5M6F6_9BACT</name>
<dbReference type="CDD" id="cd04701">
    <property type="entry name" value="Asparaginase_2"/>
    <property type="match status" value="1"/>
</dbReference>
<organism evidence="1 2">
    <name type="scientific">Spirosoma soli</name>
    <dbReference type="NCBI Taxonomy" id="1770529"/>
    <lineage>
        <taxon>Bacteria</taxon>
        <taxon>Pseudomonadati</taxon>
        <taxon>Bacteroidota</taxon>
        <taxon>Cytophagia</taxon>
        <taxon>Cytophagales</taxon>
        <taxon>Cytophagaceae</taxon>
        <taxon>Spirosoma</taxon>
    </lineage>
</organism>
<dbReference type="SUPFAM" id="SSF56235">
    <property type="entry name" value="N-terminal nucleophile aminohydrolases (Ntn hydrolases)"/>
    <property type="match status" value="1"/>
</dbReference>
<dbReference type="InterPro" id="IPR029055">
    <property type="entry name" value="Ntn_hydrolases_N"/>
</dbReference>
<dbReference type="Gene3D" id="3.60.20.30">
    <property type="entry name" value="(Glycosyl)asparaginase"/>
    <property type="match status" value="1"/>
</dbReference>
<dbReference type="EMBL" id="JBHULN010000008">
    <property type="protein sequence ID" value="MFD2571916.1"/>
    <property type="molecule type" value="Genomic_DNA"/>
</dbReference>
<evidence type="ECO:0000313" key="2">
    <source>
        <dbReference type="Proteomes" id="UP001597469"/>
    </source>
</evidence>
<reference evidence="2" key="1">
    <citation type="journal article" date="2019" name="Int. J. Syst. Evol. Microbiol.">
        <title>The Global Catalogue of Microorganisms (GCM) 10K type strain sequencing project: providing services to taxonomists for standard genome sequencing and annotation.</title>
        <authorList>
            <consortium name="The Broad Institute Genomics Platform"/>
            <consortium name="The Broad Institute Genome Sequencing Center for Infectious Disease"/>
            <person name="Wu L."/>
            <person name="Ma J."/>
        </authorList>
    </citation>
    <scope>NUCLEOTIDE SEQUENCE [LARGE SCALE GENOMIC DNA]</scope>
    <source>
        <strain evidence="2">KCTC 42805</strain>
    </source>
</reference>
<sequence>MYTIAIHGGSGTINRSEITPQQEKTYRQGLEDALDAGYNVLARGGSALDAVEQAVRSLEENELFNAGKGSVFAASGKHEMDASIMCGQSLKAGAVAGVTNIRNPISLARAVMEQSENVFLLGAGAEEFGREHNLAVEPDDYFFTEHRFQQLKEAQESNKTQLDHSAKKKNTGKGTVGAVALDKDGNLASATSTGGLTNKKYGRVGDTPVIGAGTYANNETCAVSCTGYGEFFIRSVVAYDISCLMEYKGVSLNEACDLVVQDKLKNRGGEGGLIAVDKEGNVALPFNSEGMYRAWRNESGEGEVAIFG</sequence>